<accession>A0A1Y2PB93</accession>
<gene>
    <name evidence="3" type="ORF">WH52_09790</name>
</gene>
<evidence type="ECO:0000256" key="2">
    <source>
        <dbReference type="SAM" id="SignalP"/>
    </source>
</evidence>
<proteinExistence type="predicted"/>
<keyword evidence="2" id="KW-0732">Signal</keyword>
<dbReference type="RefSeq" id="WP_086030774.1">
    <property type="nucleotide sequence ID" value="NZ_LAPZ01000007.1"/>
</dbReference>
<evidence type="ECO:0000313" key="3">
    <source>
        <dbReference type="EMBL" id="OSY87712.1"/>
    </source>
</evidence>
<dbReference type="OrthoDB" id="1420424at2"/>
<evidence type="ECO:0000313" key="4">
    <source>
        <dbReference type="Proteomes" id="UP000194221"/>
    </source>
</evidence>
<keyword evidence="1" id="KW-0175">Coiled coil</keyword>
<protein>
    <recommendedName>
        <fullName evidence="5">Adhesin domain-containing protein</fullName>
    </recommendedName>
</protein>
<dbReference type="InParanoid" id="A0A1Y2PB93"/>
<reference evidence="3 4" key="1">
    <citation type="submission" date="2015-03" db="EMBL/GenBank/DDBJ databases">
        <title>Genome sequence of Tenacibaculum sp. S2-2, isolated from intestinal microbiota of sea cucumber, Apostichopus japonicas.</title>
        <authorList>
            <person name="Shao Z."/>
            <person name="Wang L."/>
            <person name="Li X."/>
        </authorList>
    </citation>
    <scope>NUCLEOTIDE SEQUENCE [LARGE SCALE GENOMIC DNA]</scope>
    <source>
        <strain evidence="3 4">S2-2</strain>
    </source>
</reference>
<feature type="chain" id="PRO_5012643920" description="Adhesin domain-containing protein" evidence="2">
    <location>
        <begin position="32"/>
        <end position="492"/>
    </location>
</feature>
<dbReference type="Proteomes" id="UP000194221">
    <property type="component" value="Unassembled WGS sequence"/>
</dbReference>
<organism evidence="3 4">
    <name type="scientific">Tenacibaculum holothuriorum</name>
    <dbReference type="NCBI Taxonomy" id="1635173"/>
    <lineage>
        <taxon>Bacteria</taxon>
        <taxon>Pseudomonadati</taxon>
        <taxon>Bacteroidota</taxon>
        <taxon>Flavobacteriia</taxon>
        <taxon>Flavobacteriales</taxon>
        <taxon>Flavobacteriaceae</taxon>
        <taxon>Tenacibaculum</taxon>
    </lineage>
</organism>
<comment type="caution">
    <text evidence="3">The sequence shown here is derived from an EMBL/GenBank/DDBJ whole genome shotgun (WGS) entry which is preliminary data.</text>
</comment>
<feature type="coiled-coil region" evidence="1">
    <location>
        <begin position="212"/>
        <end position="260"/>
    </location>
</feature>
<name>A0A1Y2PB93_9FLAO</name>
<evidence type="ECO:0000256" key="1">
    <source>
        <dbReference type="SAM" id="Coils"/>
    </source>
</evidence>
<dbReference type="STRING" id="1635173.WH52_09790"/>
<keyword evidence="4" id="KW-1185">Reference proteome</keyword>
<evidence type="ECO:0008006" key="5">
    <source>
        <dbReference type="Google" id="ProtNLM"/>
    </source>
</evidence>
<dbReference type="EMBL" id="LAPZ01000007">
    <property type="protein sequence ID" value="OSY87712.1"/>
    <property type="molecule type" value="Genomic_DNA"/>
</dbReference>
<dbReference type="AlphaFoldDB" id="A0A1Y2PB93"/>
<sequence>MNLKIQLKMKCNPFKLTAVALLFSSMLLAQKVEKKYNEKFYTNKDVEININASNADIEVTTWNKNEVEVNAYIEVEGLEKDEAEKYLENWNFEALGNKKTVKINASSNQFHAFGKDNFVFFNSNNNLPETIGFGKELDEDVIVIAEDGLPEILIPDIDFDALITPALDNLDFDFDKYDEDGDNYFIQWKDGVNDITIKSKEEWEKFKKTKEYKKYKKEKAKRKKELAKQLRELKKKKIDKKEIKKALAKARIEIKKLDKEKIRKDIAKARKALKNTRFNYYFSSDNNFTINDKKVKITKKIKIRVPKNATFNLNTRHCKVKLPKTKAVGKVSYGSFNADELNGGNLKIIGSPVTIQTLNACTLFLNNVQDAKITSASNMILNSNSSVIKIDNLIENSEVVDDFGELRIENVNRDYKKLFINLNSSVAKIKFNGLKKILKASFNKEGFSKYLTKKPTMFYGENRISSTGNFNITTEDNSIKIKGKYSKIDIEK</sequence>
<feature type="signal peptide" evidence="2">
    <location>
        <begin position="1"/>
        <end position="31"/>
    </location>
</feature>